<dbReference type="GO" id="GO:0015171">
    <property type="term" value="F:amino acid transmembrane transporter activity"/>
    <property type="evidence" value="ECO:0007669"/>
    <property type="project" value="TreeGrafter"/>
</dbReference>
<dbReference type="AlphaFoldDB" id="A0A4V2ESD2"/>
<dbReference type="OrthoDB" id="9814990at2"/>
<dbReference type="GO" id="GO:0005886">
    <property type="term" value="C:plasma membrane"/>
    <property type="evidence" value="ECO:0007669"/>
    <property type="project" value="UniProtKB-SubCell"/>
</dbReference>
<organism evidence="7 8">
    <name type="scientific">Herbihabitans rhizosphaerae</name>
    <dbReference type="NCBI Taxonomy" id="1872711"/>
    <lineage>
        <taxon>Bacteria</taxon>
        <taxon>Bacillati</taxon>
        <taxon>Actinomycetota</taxon>
        <taxon>Actinomycetes</taxon>
        <taxon>Pseudonocardiales</taxon>
        <taxon>Pseudonocardiaceae</taxon>
        <taxon>Herbihabitans</taxon>
    </lineage>
</organism>
<dbReference type="EMBL" id="SGWQ01000006">
    <property type="protein sequence ID" value="RZS37163.1"/>
    <property type="molecule type" value="Genomic_DNA"/>
</dbReference>
<sequence>MWLVVFFGAAFLIAMTPGANNLLGMHHAIRHGALRALTGLSGRLVAMALMIAAVAAGLGPLLASSELALTIIKWAGVAYLVYLGVRILVNTWRHGPGELGPLADEDAVKSLFPLVRKEFLVCAGNPKAVLIMTAFLPQFVESARGPVALQVALLGLVYLVAELAAGTVFVLVGGIIRSVRMSVRAQRNVDRGTGLALLGVAGMLAASR</sequence>
<gene>
    <name evidence="7" type="ORF">EV193_106401</name>
</gene>
<feature type="transmembrane region" description="Helical" evidence="6">
    <location>
        <begin position="44"/>
        <end position="65"/>
    </location>
</feature>
<dbReference type="RefSeq" id="WP_130345740.1">
    <property type="nucleotide sequence ID" value="NZ_SGWQ01000006.1"/>
</dbReference>
<dbReference type="Proteomes" id="UP000294257">
    <property type="component" value="Unassembled WGS sequence"/>
</dbReference>
<dbReference type="Pfam" id="PF01810">
    <property type="entry name" value="LysE"/>
    <property type="match status" value="1"/>
</dbReference>
<keyword evidence="5 6" id="KW-0472">Membrane</keyword>
<evidence type="ECO:0000313" key="8">
    <source>
        <dbReference type="Proteomes" id="UP000294257"/>
    </source>
</evidence>
<keyword evidence="2" id="KW-1003">Cell membrane</keyword>
<evidence type="ECO:0000256" key="1">
    <source>
        <dbReference type="ARBA" id="ARBA00004651"/>
    </source>
</evidence>
<evidence type="ECO:0000313" key="7">
    <source>
        <dbReference type="EMBL" id="RZS37163.1"/>
    </source>
</evidence>
<keyword evidence="8" id="KW-1185">Reference proteome</keyword>
<evidence type="ECO:0000256" key="4">
    <source>
        <dbReference type="ARBA" id="ARBA00022989"/>
    </source>
</evidence>
<proteinExistence type="predicted"/>
<feature type="transmembrane region" description="Helical" evidence="6">
    <location>
        <begin position="6"/>
        <end position="23"/>
    </location>
</feature>
<comment type="subcellular location">
    <subcellularLocation>
        <location evidence="1">Cell membrane</location>
        <topology evidence="1">Multi-pass membrane protein</topology>
    </subcellularLocation>
</comment>
<feature type="transmembrane region" description="Helical" evidence="6">
    <location>
        <begin position="119"/>
        <end position="140"/>
    </location>
</feature>
<evidence type="ECO:0000256" key="3">
    <source>
        <dbReference type="ARBA" id="ARBA00022692"/>
    </source>
</evidence>
<keyword evidence="4 6" id="KW-1133">Transmembrane helix</keyword>
<evidence type="ECO:0000256" key="2">
    <source>
        <dbReference type="ARBA" id="ARBA00022475"/>
    </source>
</evidence>
<evidence type="ECO:0000256" key="6">
    <source>
        <dbReference type="SAM" id="Phobius"/>
    </source>
</evidence>
<keyword evidence="3 6" id="KW-0812">Transmembrane</keyword>
<protein>
    <submittedName>
        <fullName evidence="7">Threonine/homoserine/homoserine lactone efflux protein</fullName>
    </submittedName>
</protein>
<evidence type="ECO:0000256" key="5">
    <source>
        <dbReference type="ARBA" id="ARBA00023136"/>
    </source>
</evidence>
<comment type="caution">
    <text evidence="7">The sequence shown here is derived from an EMBL/GenBank/DDBJ whole genome shotgun (WGS) entry which is preliminary data.</text>
</comment>
<dbReference type="InterPro" id="IPR001123">
    <property type="entry name" value="LeuE-type"/>
</dbReference>
<dbReference type="PANTHER" id="PTHR30086:SF20">
    <property type="entry name" value="ARGININE EXPORTER PROTEIN ARGO-RELATED"/>
    <property type="match status" value="1"/>
</dbReference>
<feature type="transmembrane region" description="Helical" evidence="6">
    <location>
        <begin position="71"/>
        <end position="89"/>
    </location>
</feature>
<feature type="transmembrane region" description="Helical" evidence="6">
    <location>
        <begin position="152"/>
        <end position="176"/>
    </location>
</feature>
<reference evidence="7 8" key="1">
    <citation type="submission" date="2019-02" db="EMBL/GenBank/DDBJ databases">
        <title>Genomic Encyclopedia of Type Strains, Phase IV (KMG-IV): sequencing the most valuable type-strain genomes for metagenomic binning, comparative biology and taxonomic classification.</title>
        <authorList>
            <person name="Goeker M."/>
        </authorList>
    </citation>
    <scope>NUCLEOTIDE SEQUENCE [LARGE SCALE GENOMIC DNA]</scope>
    <source>
        <strain evidence="7 8">DSM 101727</strain>
    </source>
</reference>
<dbReference type="PIRSF" id="PIRSF006324">
    <property type="entry name" value="LeuE"/>
    <property type="match status" value="1"/>
</dbReference>
<dbReference type="PANTHER" id="PTHR30086">
    <property type="entry name" value="ARGININE EXPORTER PROTEIN ARGO"/>
    <property type="match status" value="1"/>
</dbReference>
<name>A0A4V2ESD2_9PSEU</name>
<accession>A0A4V2ESD2</accession>